<evidence type="ECO:0000313" key="2">
    <source>
        <dbReference type="Proteomes" id="UP000603457"/>
    </source>
</evidence>
<protein>
    <submittedName>
        <fullName evidence="1">Uncharacterized protein</fullName>
    </submittedName>
</protein>
<comment type="caution">
    <text evidence="1">The sequence shown here is derived from an EMBL/GenBank/DDBJ whole genome shotgun (WGS) entry which is preliminary data.</text>
</comment>
<evidence type="ECO:0000313" key="1">
    <source>
        <dbReference type="EMBL" id="MBD2598225.1"/>
    </source>
</evidence>
<dbReference type="Proteomes" id="UP000603457">
    <property type="component" value="Unassembled WGS sequence"/>
</dbReference>
<name>A0ABR8G523_9NOSO</name>
<dbReference type="EMBL" id="JACJTB010000064">
    <property type="protein sequence ID" value="MBD2598225.1"/>
    <property type="molecule type" value="Genomic_DNA"/>
</dbReference>
<accession>A0ABR8G523</accession>
<sequence length="65" mass="7601">MLLPIAFVDEEINQIYILYNDLENIINKYSLLNKLILKLNEIGTIKYSVGTEMLEAMLKKEKKII</sequence>
<organism evidence="1 2">
    <name type="scientific">Nostoc spongiaeforme FACHB-130</name>
    <dbReference type="NCBI Taxonomy" id="1357510"/>
    <lineage>
        <taxon>Bacteria</taxon>
        <taxon>Bacillati</taxon>
        <taxon>Cyanobacteriota</taxon>
        <taxon>Cyanophyceae</taxon>
        <taxon>Nostocales</taxon>
        <taxon>Nostocaceae</taxon>
        <taxon>Nostoc</taxon>
    </lineage>
</organism>
<dbReference type="RefSeq" id="WP_190970909.1">
    <property type="nucleotide sequence ID" value="NZ_JACJTB010000064.1"/>
</dbReference>
<reference evidence="1 2" key="1">
    <citation type="journal article" date="2020" name="ISME J.">
        <title>Comparative genomics reveals insights into cyanobacterial evolution and habitat adaptation.</title>
        <authorList>
            <person name="Chen M.Y."/>
            <person name="Teng W.K."/>
            <person name="Zhao L."/>
            <person name="Hu C.X."/>
            <person name="Zhou Y.K."/>
            <person name="Han B.P."/>
            <person name="Song L.R."/>
            <person name="Shu W.S."/>
        </authorList>
    </citation>
    <scope>NUCLEOTIDE SEQUENCE [LARGE SCALE GENOMIC DNA]</scope>
    <source>
        <strain evidence="1 2">FACHB-130</strain>
    </source>
</reference>
<keyword evidence="2" id="KW-1185">Reference proteome</keyword>
<proteinExistence type="predicted"/>
<gene>
    <name evidence="1" type="ORF">H6G74_28445</name>
</gene>